<evidence type="ECO:0000256" key="11">
    <source>
        <dbReference type="SAM" id="SignalP"/>
    </source>
</evidence>
<evidence type="ECO:0000256" key="8">
    <source>
        <dbReference type="ARBA" id="ARBA00023114"/>
    </source>
</evidence>
<dbReference type="Gene3D" id="2.40.160.10">
    <property type="entry name" value="Porin"/>
    <property type="match status" value="1"/>
</dbReference>
<dbReference type="GO" id="GO:0046930">
    <property type="term" value="C:pore complex"/>
    <property type="evidence" value="ECO:0007669"/>
    <property type="project" value="UniProtKB-KW"/>
</dbReference>
<feature type="chain" id="PRO_5004898292" evidence="11">
    <location>
        <begin position="23"/>
        <end position="311"/>
    </location>
</feature>
<evidence type="ECO:0000256" key="10">
    <source>
        <dbReference type="ARBA" id="ARBA00023237"/>
    </source>
</evidence>
<evidence type="ECO:0000256" key="5">
    <source>
        <dbReference type="ARBA" id="ARBA00022692"/>
    </source>
</evidence>
<keyword evidence="14" id="KW-1185">Reference proteome</keyword>
<dbReference type="EMBL" id="ARZY01000022">
    <property type="protein sequence ID" value="EWH09538.1"/>
    <property type="molecule type" value="Genomic_DNA"/>
</dbReference>
<accession>W7QNN1</accession>
<evidence type="ECO:0000256" key="9">
    <source>
        <dbReference type="ARBA" id="ARBA00023136"/>
    </source>
</evidence>
<evidence type="ECO:0000256" key="2">
    <source>
        <dbReference type="ARBA" id="ARBA00011233"/>
    </source>
</evidence>
<keyword evidence="4" id="KW-1134">Transmembrane beta strand</keyword>
<keyword evidence="7" id="KW-0406">Ion transport</keyword>
<dbReference type="SUPFAM" id="SSF56935">
    <property type="entry name" value="Porins"/>
    <property type="match status" value="1"/>
</dbReference>
<evidence type="ECO:0000313" key="14">
    <source>
        <dbReference type="Proteomes" id="UP000019276"/>
    </source>
</evidence>
<dbReference type="InterPro" id="IPR050298">
    <property type="entry name" value="Gram-neg_bact_OMP"/>
</dbReference>
<evidence type="ECO:0000256" key="3">
    <source>
        <dbReference type="ARBA" id="ARBA00022448"/>
    </source>
</evidence>
<dbReference type="STRING" id="1328313.DS2_11923"/>
<dbReference type="InterPro" id="IPR023614">
    <property type="entry name" value="Porin_dom_sf"/>
</dbReference>
<dbReference type="PRINTS" id="PR00182">
    <property type="entry name" value="ECOLNEIPORIN"/>
</dbReference>
<keyword evidence="3" id="KW-0813">Transport</keyword>
<dbReference type="PANTHER" id="PTHR34501">
    <property type="entry name" value="PROTEIN YDDL-RELATED"/>
    <property type="match status" value="1"/>
</dbReference>
<dbReference type="PANTHER" id="PTHR34501:SF9">
    <property type="entry name" value="MAJOR OUTER MEMBRANE PROTEIN P.IA"/>
    <property type="match status" value="1"/>
</dbReference>
<evidence type="ECO:0000259" key="12">
    <source>
        <dbReference type="Pfam" id="PF13609"/>
    </source>
</evidence>
<comment type="caution">
    <text evidence="13">The sequence shown here is derived from an EMBL/GenBank/DDBJ whole genome shotgun (WGS) entry which is preliminary data.</text>
</comment>
<sequence length="311" mass="33682">MKTLSKGIFVLSALGLSASAFAAEPLKVYGKANLSLQYVDAVETATDLKSNSSRFGVKGEVELDNGLTAIYQAEFGVDFADESKEKNVTARNQFVGLKGEFGQVRLGRMDTALKLAQGKVDLFNDYNADIKRLFEGDNRESDSVTYISPSFSGFAFGATYITHDENDTAEADSAGVSASVMYGDAKLKKSNLYAAIALDSDVDNHDVIRAVYNQKFGAFKLGALVQREESADGTGKADTGVMVNGAYFAGKLTYKLQYQTFDDKTNDQTLDTVSVGVDYKLGSATKLFTWYTSEEKGGDKNTLAVGIEHKF</sequence>
<evidence type="ECO:0000256" key="7">
    <source>
        <dbReference type="ARBA" id="ARBA00023065"/>
    </source>
</evidence>
<proteinExistence type="predicted"/>
<dbReference type="Pfam" id="PF13609">
    <property type="entry name" value="Porin_4"/>
    <property type="match status" value="1"/>
</dbReference>
<comment type="subunit">
    <text evidence="2">Homotrimer.</text>
</comment>
<feature type="domain" description="Porin" evidence="12">
    <location>
        <begin position="12"/>
        <end position="294"/>
    </location>
</feature>
<dbReference type="GO" id="GO:0015288">
    <property type="term" value="F:porin activity"/>
    <property type="evidence" value="ECO:0007669"/>
    <property type="project" value="UniProtKB-KW"/>
</dbReference>
<dbReference type="CDD" id="cd00342">
    <property type="entry name" value="gram_neg_porins"/>
    <property type="match status" value="1"/>
</dbReference>
<dbReference type="InterPro" id="IPR002299">
    <property type="entry name" value="Porin_Neis"/>
</dbReference>
<dbReference type="RefSeq" id="WP_035015034.1">
    <property type="nucleotide sequence ID" value="NZ_ARZY01000022.1"/>
</dbReference>
<evidence type="ECO:0000256" key="6">
    <source>
        <dbReference type="ARBA" id="ARBA00022729"/>
    </source>
</evidence>
<keyword evidence="8" id="KW-0626">Porin</keyword>
<feature type="signal peptide" evidence="11">
    <location>
        <begin position="1"/>
        <end position="22"/>
    </location>
</feature>
<keyword evidence="10" id="KW-0998">Cell outer membrane</keyword>
<dbReference type="Proteomes" id="UP000019276">
    <property type="component" value="Unassembled WGS sequence"/>
</dbReference>
<dbReference type="InterPro" id="IPR033900">
    <property type="entry name" value="Gram_neg_porin_domain"/>
</dbReference>
<dbReference type="GO" id="GO:0034220">
    <property type="term" value="P:monoatomic ion transmembrane transport"/>
    <property type="evidence" value="ECO:0007669"/>
    <property type="project" value="InterPro"/>
</dbReference>
<dbReference type="InterPro" id="IPR001702">
    <property type="entry name" value="Porin_Gram-ve"/>
</dbReference>
<comment type="subcellular location">
    <subcellularLocation>
        <location evidence="1">Cell outer membrane</location>
        <topology evidence="1">Multi-pass membrane protein</topology>
    </subcellularLocation>
</comment>
<protein>
    <submittedName>
        <fullName evidence="13">Porin</fullName>
    </submittedName>
</protein>
<evidence type="ECO:0000256" key="4">
    <source>
        <dbReference type="ARBA" id="ARBA00022452"/>
    </source>
</evidence>
<keyword evidence="9" id="KW-0472">Membrane</keyword>
<reference evidence="13 14" key="1">
    <citation type="journal article" date="2014" name="Genome Announc.">
        <title>Draft Genome Sequence of the Agar-Degrading Bacterium Catenovulum sp. Strain DS-2, Isolated from Intestines of Haliotis diversicolor.</title>
        <authorList>
            <person name="Shan D."/>
            <person name="Li X."/>
            <person name="Gu Z."/>
            <person name="Wei G."/>
            <person name="Gao Z."/>
            <person name="Shao Z."/>
        </authorList>
    </citation>
    <scope>NUCLEOTIDE SEQUENCE [LARGE SCALE GENOMIC DNA]</scope>
    <source>
        <strain evidence="13 14">DS-2</strain>
    </source>
</reference>
<keyword evidence="6 11" id="KW-0732">Signal</keyword>
<dbReference type="PRINTS" id="PR00184">
    <property type="entry name" value="NEISSPPORIN"/>
</dbReference>
<keyword evidence="5" id="KW-0812">Transmembrane</keyword>
<evidence type="ECO:0000313" key="13">
    <source>
        <dbReference type="EMBL" id="EWH09538.1"/>
    </source>
</evidence>
<dbReference type="GO" id="GO:0009279">
    <property type="term" value="C:cell outer membrane"/>
    <property type="evidence" value="ECO:0007669"/>
    <property type="project" value="UniProtKB-SubCell"/>
</dbReference>
<evidence type="ECO:0000256" key="1">
    <source>
        <dbReference type="ARBA" id="ARBA00004571"/>
    </source>
</evidence>
<organism evidence="13 14">
    <name type="scientific">Catenovulum agarivorans DS-2</name>
    <dbReference type="NCBI Taxonomy" id="1328313"/>
    <lineage>
        <taxon>Bacteria</taxon>
        <taxon>Pseudomonadati</taxon>
        <taxon>Pseudomonadota</taxon>
        <taxon>Gammaproteobacteria</taxon>
        <taxon>Alteromonadales</taxon>
        <taxon>Alteromonadaceae</taxon>
        <taxon>Catenovulum</taxon>
    </lineage>
</organism>
<name>W7QNN1_9ALTE</name>
<gene>
    <name evidence="13" type="ORF">DS2_11923</name>
</gene>
<dbReference type="AlphaFoldDB" id="W7QNN1"/>
<dbReference type="OrthoDB" id="8173690at2"/>
<dbReference type="eggNOG" id="COG3203">
    <property type="taxonomic scope" value="Bacteria"/>
</dbReference>